<dbReference type="SUPFAM" id="SSF50249">
    <property type="entry name" value="Nucleic acid-binding proteins"/>
    <property type="match status" value="1"/>
</dbReference>
<comment type="caution">
    <text evidence="3">The sequence shown here is derived from an EMBL/GenBank/DDBJ whole genome shotgun (WGS) entry which is preliminary data.</text>
</comment>
<keyword evidence="3" id="KW-0540">Nuclease</keyword>
<dbReference type="EC" id="3.1.13.1" evidence="3"/>
<feature type="compositionally biased region" description="Polar residues" evidence="1">
    <location>
        <begin position="634"/>
        <end position="649"/>
    </location>
</feature>
<dbReference type="Pfam" id="PF00773">
    <property type="entry name" value="RNB"/>
    <property type="match status" value="1"/>
</dbReference>
<accession>A0ABR2W209</accession>
<reference evidence="3 4" key="1">
    <citation type="submission" date="2023-04" db="EMBL/GenBank/DDBJ databases">
        <title>Genome of Basidiobolus ranarum AG-B5.</title>
        <authorList>
            <person name="Stajich J.E."/>
            <person name="Carter-House D."/>
            <person name="Gryganskyi A."/>
        </authorList>
    </citation>
    <scope>NUCLEOTIDE SEQUENCE [LARGE SCALE GENOMIC DNA]</scope>
    <source>
        <strain evidence="3 4">AG-B5</strain>
    </source>
</reference>
<protein>
    <submittedName>
        <fullName evidence="3">3'-5' RNA exonuclease complex component</fullName>
        <ecNumber evidence="3">3.1.13.1</ecNumber>
    </submittedName>
</protein>
<sequence length="951" mass="108810">MGIEKFLFDLMKFCTQFGYNLSLFKREREHPLDYTSMLRLLRVTPRIVTRSFLNASLKRSVLPPGRLPASTSFRSPILGVRSASTTSEDFNQISVSATSDELSHPEEYGDINLEVGDLIEMRRFEKNFLGVVTSLTSGMGVNEAILYNGYRKNFRTNDVTFRISKKDFFACSNEELGIPLSLDTPIEELTESLTRSITSFQRKAVRVQWQKLLLLQKLYQNKRILRKESSLMIRDIAAELYERKPTPLDLYAVYLFLVKDGIRFIADKTVLRFSEEIFLRPESEVKVIQNVINRVRNQDPTVAAFVDKCKSIIEVKSTTKDTKSLKSALKDISFTSDDLLFIQFLRNYVTSYNRLCTNPYTVVVPSLLKPLKVYGDIEVDTVVRFLKDIGVWSPWENANLFETPVPLWGIGTSKEADQTELESKLYAKQISEIPITDLLHGDEKQAIQKKQKNWQGSSVAIREEQEMNSDTFYTRDLCESIRHDFGDLPVYTIDDPTAFEIDDGISIEKRGDETWFHVHVADPTSIIPPTHRLSQIAQERVQSVYLPERQFPLLPTVIGKEVFSLEKGASEHGNPTLTFSFRIGEDGNLIDPIIRPGLVHNVRSMFYEDVDHVIAPVFKPIGEWEGQGEVKNYTHPSDSKPQAYQSRKNTVPASAHDNLKEMQEQSLKHFRQRVKNGAFSTNIPRPNLFVNPFPLPMASEIPTGPRLFPKMPQIELSVDNSSYSASHQMVAEFMVMAGKVAALYMQERNIPTLYRSQDAPDFSKAPQDVISQVLSNVDPNSGMLSFIEQSKIREYLPSANITLEPSMHWSMGVTNGYTKVTSPLRRYVDLISHWQLKAHFLNHKFPFQRETLEKLPMKLRRMEKDMRILEQRTNRFWALEFLQRLQTEQPNQVYRAVITSSIDDEHVGATLTDFGVQGKLDCESALPVGTTLDVSIVNLNSYELLFELKQV</sequence>
<dbReference type="InterPro" id="IPR050180">
    <property type="entry name" value="RNR_Ribonuclease"/>
</dbReference>
<keyword evidence="3" id="KW-0269">Exonuclease</keyword>
<dbReference type="SMART" id="SM00955">
    <property type="entry name" value="RNB"/>
    <property type="match status" value="1"/>
</dbReference>
<dbReference type="Proteomes" id="UP001479436">
    <property type="component" value="Unassembled WGS sequence"/>
</dbReference>
<dbReference type="PANTHER" id="PTHR23355:SF65">
    <property type="entry name" value="EXORIBONUCLEASE CYT-4, PUTATIVE (AFU_ORTHOLOGUE AFUA_7G01550)-RELATED"/>
    <property type="match status" value="1"/>
</dbReference>
<name>A0ABR2W209_9FUNG</name>
<dbReference type="GO" id="GO:0008859">
    <property type="term" value="F:exoribonuclease II activity"/>
    <property type="evidence" value="ECO:0007669"/>
    <property type="project" value="UniProtKB-EC"/>
</dbReference>
<proteinExistence type="predicted"/>
<dbReference type="PANTHER" id="PTHR23355">
    <property type="entry name" value="RIBONUCLEASE"/>
    <property type="match status" value="1"/>
</dbReference>
<evidence type="ECO:0000259" key="2">
    <source>
        <dbReference type="SMART" id="SM00955"/>
    </source>
</evidence>
<gene>
    <name evidence="3" type="primary">MSU1</name>
    <name evidence="3" type="ORF">K7432_006239</name>
</gene>
<keyword evidence="4" id="KW-1185">Reference proteome</keyword>
<organism evidence="3 4">
    <name type="scientific">Basidiobolus ranarum</name>
    <dbReference type="NCBI Taxonomy" id="34480"/>
    <lineage>
        <taxon>Eukaryota</taxon>
        <taxon>Fungi</taxon>
        <taxon>Fungi incertae sedis</taxon>
        <taxon>Zoopagomycota</taxon>
        <taxon>Entomophthoromycotina</taxon>
        <taxon>Basidiobolomycetes</taxon>
        <taxon>Basidiobolales</taxon>
        <taxon>Basidiobolaceae</taxon>
        <taxon>Basidiobolus</taxon>
    </lineage>
</organism>
<keyword evidence="3" id="KW-0378">Hydrolase</keyword>
<feature type="domain" description="RNB" evidence="2">
    <location>
        <begin position="482"/>
        <end position="842"/>
    </location>
</feature>
<feature type="region of interest" description="Disordered" evidence="1">
    <location>
        <begin position="629"/>
        <end position="649"/>
    </location>
</feature>
<evidence type="ECO:0000313" key="3">
    <source>
        <dbReference type="EMBL" id="KAK9717401.1"/>
    </source>
</evidence>
<dbReference type="InterPro" id="IPR012340">
    <property type="entry name" value="NA-bd_OB-fold"/>
</dbReference>
<evidence type="ECO:0000313" key="4">
    <source>
        <dbReference type="Proteomes" id="UP001479436"/>
    </source>
</evidence>
<dbReference type="EMBL" id="JASJQH010007144">
    <property type="protein sequence ID" value="KAK9717401.1"/>
    <property type="molecule type" value="Genomic_DNA"/>
</dbReference>
<dbReference type="InterPro" id="IPR001900">
    <property type="entry name" value="RNase_II/R"/>
</dbReference>
<evidence type="ECO:0000256" key="1">
    <source>
        <dbReference type="SAM" id="MobiDB-lite"/>
    </source>
</evidence>